<dbReference type="Pfam" id="PF17919">
    <property type="entry name" value="RT_RNaseH_2"/>
    <property type="match status" value="1"/>
</dbReference>
<dbReference type="EMBL" id="JAMKFB020000019">
    <property type="protein sequence ID" value="KAL0166738.1"/>
    <property type="molecule type" value="Genomic_DNA"/>
</dbReference>
<evidence type="ECO:0000259" key="1">
    <source>
        <dbReference type="Pfam" id="PF17919"/>
    </source>
</evidence>
<dbReference type="AlphaFoldDB" id="A0ABD0NXX6"/>
<sequence length="87" mass="10010">MQKFLGFDNFYRRFITNFSQPCAPLTSLLRQKPKTLTWTPEAHDAFRQLKTAFCTAPNLTHPDPNLRFVVEVDASTLGVESVVSHWK</sequence>
<organism evidence="2 3">
    <name type="scientific">Cirrhinus mrigala</name>
    <name type="common">Mrigala</name>
    <dbReference type="NCBI Taxonomy" id="683832"/>
    <lineage>
        <taxon>Eukaryota</taxon>
        <taxon>Metazoa</taxon>
        <taxon>Chordata</taxon>
        <taxon>Craniata</taxon>
        <taxon>Vertebrata</taxon>
        <taxon>Euteleostomi</taxon>
        <taxon>Actinopterygii</taxon>
        <taxon>Neopterygii</taxon>
        <taxon>Teleostei</taxon>
        <taxon>Ostariophysi</taxon>
        <taxon>Cypriniformes</taxon>
        <taxon>Cyprinidae</taxon>
        <taxon>Labeoninae</taxon>
        <taxon>Labeonini</taxon>
        <taxon>Cirrhinus</taxon>
    </lineage>
</organism>
<evidence type="ECO:0000313" key="3">
    <source>
        <dbReference type="Proteomes" id="UP001529510"/>
    </source>
</evidence>
<dbReference type="FunFam" id="3.30.70.270:FF:000020">
    <property type="entry name" value="Transposon Tf2-6 polyprotein-like Protein"/>
    <property type="match status" value="1"/>
</dbReference>
<dbReference type="PANTHER" id="PTHR33064:SF37">
    <property type="entry name" value="RIBONUCLEASE H"/>
    <property type="match status" value="1"/>
</dbReference>
<name>A0ABD0NXX6_CIRMR</name>
<dbReference type="Gene3D" id="3.30.70.270">
    <property type="match status" value="1"/>
</dbReference>
<gene>
    <name evidence="2" type="ORF">M9458_038582</name>
</gene>
<dbReference type="Proteomes" id="UP001529510">
    <property type="component" value="Unassembled WGS sequence"/>
</dbReference>
<keyword evidence="3" id="KW-1185">Reference proteome</keyword>
<proteinExistence type="predicted"/>
<accession>A0ABD0NXX6</accession>
<feature type="domain" description="Reverse transcriptase/retrotransposon-derived protein RNase H-like" evidence="1">
    <location>
        <begin position="38"/>
        <end position="85"/>
    </location>
</feature>
<dbReference type="InterPro" id="IPR051320">
    <property type="entry name" value="Viral_Replic_Matur_Polypro"/>
</dbReference>
<comment type="caution">
    <text evidence="2">The sequence shown here is derived from an EMBL/GenBank/DDBJ whole genome shotgun (WGS) entry which is preliminary data.</text>
</comment>
<protein>
    <recommendedName>
        <fullName evidence="1">Reverse transcriptase/retrotransposon-derived protein RNase H-like domain-containing protein</fullName>
    </recommendedName>
</protein>
<evidence type="ECO:0000313" key="2">
    <source>
        <dbReference type="EMBL" id="KAL0166738.1"/>
    </source>
</evidence>
<dbReference type="InterPro" id="IPR041577">
    <property type="entry name" value="RT_RNaseH_2"/>
</dbReference>
<dbReference type="PANTHER" id="PTHR33064">
    <property type="entry name" value="POL PROTEIN"/>
    <property type="match status" value="1"/>
</dbReference>
<reference evidence="2 3" key="1">
    <citation type="submission" date="2024-05" db="EMBL/GenBank/DDBJ databases">
        <title>Genome sequencing and assembly of Indian major carp, Cirrhinus mrigala (Hamilton, 1822).</title>
        <authorList>
            <person name="Mohindra V."/>
            <person name="Chowdhury L.M."/>
            <person name="Lal K."/>
            <person name="Jena J.K."/>
        </authorList>
    </citation>
    <scope>NUCLEOTIDE SEQUENCE [LARGE SCALE GENOMIC DNA]</scope>
    <source>
        <strain evidence="2">CM1030</strain>
        <tissue evidence="2">Blood</tissue>
    </source>
</reference>
<dbReference type="InterPro" id="IPR043128">
    <property type="entry name" value="Rev_trsase/Diguanyl_cyclase"/>
</dbReference>
<feature type="non-terminal residue" evidence="2">
    <location>
        <position position="87"/>
    </location>
</feature>
<dbReference type="InterPro" id="IPR043502">
    <property type="entry name" value="DNA/RNA_pol_sf"/>
</dbReference>
<dbReference type="SUPFAM" id="SSF56672">
    <property type="entry name" value="DNA/RNA polymerases"/>
    <property type="match status" value="1"/>
</dbReference>